<accession>A0A849IDK6</accession>
<evidence type="ECO:0000313" key="2">
    <source>
        <dbReference type="Proteomes" id="UP000564885"/>
    </source>
</evidence>
<evidence type="ECO:0000313" key="1">
    <source>
        <dbReference type="EMBL" id="NNM74120.1"/>
    </source>
</evidence>
<sequence length="252" mass="26528">MIDLEIAGSVARLTLRREPVNAMNDAWMEAFHACLDRLEESSDWAVLHIRSGLKVFSAGADLKQLEANFGEPPEVQAEVGRRYQALFTRIESLGATTIAEIGGAALGGGLELALACDLRIVAREAKLGLPEIGLGLIPGAGGTQRLTLLCGRPQSLRLILGAELVDGEEAQRLGLAQWCVDRADLAMSAGEIVARFSALPRHAAAAAKACIAAAAAPSQAGQDTEVEQVRRLLGNQATKDLVGAFLARSAAK</sequence>
<proteinExistence type="predicted"/>
<dbReference type="AlphaFoldDB" id="A0A849IDK6"/>
<comment type="caution">
    <text evidence="1">The sequence shown here is derived from an EMBL/GenBank/DDBJ whole genome shotgun (WGS) entry which is preliminary data.</text>
</comment>
<dbReference type="GO" id="GO:0006635">
    <property type="term" value="P:fatty acid beta-oxidation"/>
    <property type="evidence" value="ECO:0007669"/>
    <property type="project" value="TreeGrafter"/>
</dbReference>
<name>A0A849IDK6_9HYPH</name>
<reference evidence="1 2" key="1">
    <citation type="submission" date="2020-04" db="EMBL/GenBank/DDBJ databases">
        <title>Enterovirga sp. isolate from soil.</title>
        <authorList>
            <person name="Chea S."/>
            <person name="Kim D.-U."/>
        </authorList>
    </citation>
    <scope>NUCLEOTIDE SEQUENCE [LARGE SCALE GENOMIC DNA]</scope>
    <source>
        <strain evidence="1 2">DB1703</strain>
    </source>
</reference>
<dbReference type="RefSeq" id="WP_171219593.1">
    <property type="nucleotide sequence ID" value="NZ_JABEPP010000005.1"/>
</dbReference>
<protein>
    <submittedName>
        <fullName evidence="1">Enoyl-CoA hydratase/isomerase family protein</fullName>
    </submittedName>
</protein>
<dbReference type="SUPFAM" id="SSF52096">
    <property type="entry name" value="ClpP/crotonase"/>
    <property type="match status" value="1"/>
</dbReference>
<dbReference type="Proteomes" id="UP000564885">
    <property type="component" value="Unassembled WGS sequence"/>
</dbReference>
<dbReference type="InterPro" id="IPR001753">
    <property type="entry name" value="Enoyl-CoA_hydra/iso"/>
</dbReference>
<dbReference type="Pfam" id="PF00378">
    <property type="entry name" value="ECH_1"/>
    <property type="match status" value="1"/>
</dbReference>
<dbReference type="PANTHER" id="PTHR11941:SF54">
    <property type="entry name" value="ENOYL-COA HYDRATASE, MITOCHONDRIAL"/>
    <property type="match status" value="1"/>
</dbReference>
<dbReference type="EMBL" id="JABEPP010000005">
    <property type="protein sequence ID" value="NNM74120.1"/>
    <property type="molecule type" value="Genomic_DNA"/>
</dbReference>
<dbReference type="CDD" id="cd06558">
    <property type="entry name" value="crotonase-like"/>
    <property type="match status" value="1"/>
</dbReference>
<organism evidence="1 2">
    <name type="scientific">Enterovirga aerilata</name>
    <dbReference type="NCBI Taxonomy" id="2730920"/>
    <lineage>
        <taxon>Bacteria</taxon>
        <taxon>Pseudomonadati</taxon>
        <taxon>Pseudomonadota</taxon>
        <taxon>Alphaproteobacteria</taxon>
        <taxon>Hyphomicrobiales</taxon>
        <taxon>Methylobacteriaceae</taxon>
        <taxon>Enterovirga</taxon>
    </lineage>
</organism>
<keyword evidence="1" id="KW-0413">Isomerase</keyword>
<dbReference type="GO" id="GO:0016853">
    <property type="term" value="F:isomerase activity"/>
    <property type="evidence" value="ECO:0007669"/>
    <property type="project" value="UniProtKB-KW"/>
</dbReference>
<keyword evidence="2" id="KW-1185">Reference proteome</keyword>
<dbReference type="PANTHER" id="PTHR11941">
    <property type="entry name" value="ENOYL-COA HYDRATASE-RELATED"/>
    <property type="match status" value="1"/>
</dbReference>
<dbReference type="Gene3D" id="3.90.226.10">
    <property type="entry name" value="2-enoyl-CoA Hydratase, Chain A, domain 1"/>
    <property type="match status" value="1"/>
</dbReference>
<dbReference type="InterPro" id="IPR029045">
    <property type="entry name" value="ClpP/crotonase-like_dom_sf"/>
</dbReference>
<gene>
    <name evidence="1" type="ORF">HJG44_17230</name>
</gene>